<comment type="caution">
    <text evidence="1">The sequence shown here is derived from an EMBL/GenBank/DDBJ whole genome shotgun (WGS) entry which is preliminary data.</text>
</comment>
<proteinExistence type="predicted"/>
<evidence type="ECO:0000313" key="1">
    <source>
        <dbReference type="EMBL" id="KAH3749920.1"/>
    </source>
</evidence>
<dbReference type="EMBL" id="JAIWYP010000010">
    <property type="protein sequence ID" value="KAH3749920.1"/>
    <property type="molecule type" value="Genomic_DNA"/>
</dbReference>
<accession>A0A9D4I6D8</accession>
<reference evidence="1" key="1">
    <citation type="journal article" date="2019" name="bioRxiv">
        <title>The Genome of the Zebra Mussel, Dreissena polymorpha: A Resource for Invasive Species Research.</title>
        <authorList>
            <person name="McCartney M.A."/>
            <person name="Auch B."/>
            <person name="Kono T."/>
            <person name="Mallez S."/>
            <person name="Zhang Y."/>
            <person name="Obille A."/>
            <person name="Becker A."/>
            <person name="Abrahante J.E."/>
            <person name="Garbe J."/>
            <person name="Badalamenti J.P."/>
            <person name="Herman A."/>
            <person name="Mangelson H."/>
            <person name="Liachko I."/>
            <person name="Sullivan S."/>
            <person name="Sone E.D."/>
            <person name="Koren S."/>
            <person name="Silverstein K.A.T."/>
            <person name="Beckman K.B."/>
            <person name="Gohl D.M."/>
        </authorList>
    </citation>
    <scope>NUCLEOTIDE SEQUENCE</scope>
    <source>
        <strain evidence="1">Duluth1</strain>
        <tissue evidence="1">Whole animal</tissue>
    </source>
</reference>
<gene>
    <name evidence="1" type="ORF">DPMN_184435</name>
</gene>
<reference evidence="1" key="2">
    <citation type="submission" date="2020-11" db="EMBL/GenBank/DDBJ databases">
        <authorList>
            <person name="McCartney M.A."/>
            <person name="Auch B."/>
            <person name="Kono T."/>
            <person name="Mallez S."/>
            <person name="Becker A."/>
            <person name="Gohl D.M."/>
            <person name="Silverstein K.A.T."/>
            <person name="Koren S."/>
            <person name="Bechman K.B."/>
            <person name="Herman A."/>
            <person name="Abrahante J.E."/>
            <person name="Garbe J."/>
        </authorList>
    </citation>
    <scope>NUCLEOTIDE SEQUENCE</scope>
    <source>
        <strain evidence="1">Duluth1</strain>
        <tissue evidence="1">Whole animal</tissue>
    </source>
</reference>
<keyword evidence="2" id="KW-1185">Reference proteome</keyword>
<dbReference type="AlphaFoldDB" id="A0A9D4I6D8"/>
<name>A0A9D4I6D8_DREPO</name>
<evidence type="ECO:0000313" key="2">
    <source>
        <dbReference type="Proteomes" id="UP000828390"/>
    </source>
</evidence>
<dbReference type="Proteomes" id="UP000828390">
    <property type="component" value="Unassembled WGS sequence"/>
</dbReference>
<sequence length="79" mass="8895">MCLTSPSEVVGWLLLVTTYEQPIGGPQGLHMITVQNDRLEKGRTLQQQHRCVDVTHHEDALFVTSEKAVYQYTLTGIVI</sequence>
<protein>
    <submittedName>
        <fullName evidence="1">Uncharacterized protein</fullName>
    </submittedName>
</protein>
<organism evidence="1 2">
    <name type="scientific">Dreissena polymorpha</name>
    <name type="common">Zebra mussel</name>
    <name type="synonym">Mytilus polymorpha</name>
    <dbReference type="NCBI Taxonomy" id="45954"/>
    <lineage>
        <taxon>Eukaryota</taxon>
        <taxon>Metazoa</taxon>
        <taxon>Spiralia</taxon>
        <taxon>Lophotrochozoa</taxon>
        <taxon>Mollusca</taxon>
        <taxon>Bivalvia</taxon>
        <taxon>Autobranchia</taxon>
        <taxon>Heteroconchia</taxon>
        <taxon>Euheterodonta</taxon>
        <taxon>Imparidentia</taxon>
        <taxon>Neoheterodontei</taxon>
        <taxon>Myida</taxon>
        <taxon>Dreissenoidea</taxon>
        <taxon>Dreissenidae</taxon>
        <taxon>Dreissena</taxon>
    </lineage>
</organism>